<organism evidence="3 4">
    <name type="scientific">Stichopus japonicus</name>
    <name type="common">Sea cucumber</name>
    <dbReference type="NCBI Taxonomy" id="307972"/>
    <lineage>
        <taxon>Eukaryota</taxon>
        <taxon>Metazoa</taxon>
        <taxon>Echinodermata</taxon>
        <taxon>Eleutherozoa</taxon>
        <taxon>Echinozoa</taxon>
        <taxon>Holothuroidea</taxon>
        <taxon>Aspidochirotacea</taxon>
        <taxon>Aspidochirotida</taxon>
        <taxon>Stichopodidae</taxon>
        <taxon>Apostichopus</taxon>
    </lineage>
</organism>
<dbReference type="InterPro" id="IPR046341">
    <property type="entry name" value="SET_dom_sf"/>
</dbReference>
<evidence type="ECO:0000313" key="3">
    <source>
        <dbReference type="EMBL" id="PIK48866.1"/>
    </source>
</evidence>
<dbReference type="Pfam" id="PF00856">
    <property type="entry name" value="SET"/>
    <property type="match status" value="1"/>
</dbReference>
<accession>A0A2G8KLI0</accession>
<dbReference type="InterPro" id="IPR001214">
    <property type="entry name" value="SET_dom"/>
</dbReference>
<dbReference type="GO" id="GO:0005634">
    <property type="term" value="C:nucleus"/>
    <property type="evidence" value="ECO:0007669"/>
    <property type="project" value="TreeGrafter"/>
</dbReference>
<feature type="compositionally biased region" description="Polar residues" evidence="1">
    <location>
        <begin position="192"/>
        <end position="205"/>
    </location>
</feature>
<dbReference type="GO" id="GO:0043516">
    <property type="term" value="P:regulation of DNA damage response, signal transduction by p53 class mediator"/>
    <property type="evidence" value="ECO:0007669"/>
    <property type="project" value="TreeGrafter"/>
</dbReference>
<dbReference type="STRING" id="307972.A0A2G8KLI0"/>
<dbReference type="GO" id="GO:0042799">
    <property type="term" value="F:histone H4K20 methyltransferase activity"/>
    <property type="evidence" value="ECO:0007669"/>
    <property type="project" value="TreeGrafter"/>
</dbReference>
<evidence type="ECO:0000256" key="1">
    <source>
        <dbReference type="SAM" id="MobiDB-lite"/>
    </source>
</evidence>
<evidence type="ECO:0000259" key="2">
    <source>
        <dbReference type="PROSITE" id="PS50280"/>
    </source>
</evidence>
<dbReference type="Gene3D" id="2.170.270.10">
    <property type="entry name" value="SET domain"/>
    <property type="match status" value="1"/>
</dbReference>
<keyword evidence="4" id="KW-1185">Reference proteome</keyword>
<dbReference type="PROSITE" id="PS50280">
    <property type="entry name" value="SET"/>
    <property type="match status" value="1"/>
</dbReference>
<dbReference type="OrthoDB" id="10067281at2759"/>
<dbReference type="SMART" id="SM00317">
    <property type="entry name" value="SET"/>
    <property type="match status" value="1"/>
</dbReference>
<feature type="compositionally biased region" description="Acidic residues" evidence="1">
    <location>
        <begin position="212"/>
        <end position="231"/>
    </location>
</feature>
<dbReference type="InterPro" id="IPR051760">
    <property type="entry name" value="KMT5A"/>
</dbReference>
<comment type="caution">
    <text evidence="3">The sequence shown here is derived from an EMBL/GenBank/DDBJ whole genome shotgun (WGS) entry which is preliminary data.</text>
</comment>
<dbReference type="PANTHER" id="PTHR46167">
    <property type="entry name" value="N-LYSINE METHYLTRANSFERASE KMT5A"/>
    <property type="match status" value="1"/>
</dbReference>
<feature type="domain" description="SET" evidence="2">
    <location>
        <begin position="24"/>
        <end position="173"/>
    </location>
</feature>
<proteinExistence type="predicted"/>
<feature type="region of interest" description="Disordered" evidence="1">
    <location>
        <begin position="192"/>
        <end position="248"/>
    </location>
</feature>
<reference evidence="3 4" key="1">
    <citation type="journal article" date="2017" name="PLoS Biol.">
        <title>The sea cucumber genome provides insights into morphological evolution and visceral regeneration.</title>
        <authorList>
            <person name="Zhang X."/>
            <person name="Sun L."/>
            <person name="Yuan J."/>
            <person name="Sun Y."/>
            <person name="Gao Y."/>
            <person name="Zhang L."/>
            <person name="Li S."/>
            <person name="Dai H."/>
            <person name="Hamel J.F."/>
            <person name="Liu C."/>
            <person name="Yu Y."/>
            <person name="Liu S."/>
            <person name="Lin W."/>
            <person name="Guo K."/>
            <person name="Jin S."/>
            <person name="Xu P."/>
            <person name="Storey K.B."/>
            <person name="Huan P."/>
            <person name="Zhang T."/>
            <person name="Zhou Y."/>
            <person name="Zhang J."/>
            <person name="Lin C."/>
            <person name="Li X."/>
            <person name="Xing L."/>
            <person name="Huo D."/>
            <person name="Sun M."/>
            <person name="Wang L."/>
            <person name="Mercier A."/>
            <person name="Li F."/>
            <person name="Yang H."/>
            <person name="Xiang J."/>
        </authorList>
    </citation>
    <scope>NUCLEOTIDE SEQUENCE [LARGE SCALE GENOMIC DNA]</scope>
    <source>
        <strain evidence="3">Shaxun</strain>
        <tissue evidence="3">Muscle</tissue>
    </source>
</reference>
<dbReference type="AlphaFoldDB" id="A0A2G8KLI0"/>
<protein>
    <recommendedName>
        <fullName evidence="2">SET domain-containing protein</fullName>
    </recommendedName>
</protein>
<dbReference type="GO" id="GO:0006357">
    <property type="term" value="P:regulation of transcription by RNA polymerase II"/>
    <property type="evidence" value="ECO:0007669"/>
    <property type="project" value="TreeGrafter"/>
</dbReference>
<dbReference type="Proteomes" id="UP000230750">
    <property type="component" value="Unassembled WGS sequence"/>
</dbReference>
<dbReference type="SUPFAM" id="SSF82199">
    <property type="entry name" value="SET domain"/>
    <property type="match status" value="1"/>
</dbReference>
<dbReference type="PANTHER" id="PTHR46167:SF1">
    <property type="entry name" value="N-LYSINE METHYLTRANSFERASE KMT5A"/>
    <property type="match status" value="1"/>
</dbReference>
<dbReference type="EMBL" id="MRZV01000496">
    <property type="protein sequence ID" value="PIK48866.1"/>
    <property type="molecule type" value="Genomic_DNA"/>
</dbReference>
<dbReference type="GO" id="GO:0005700">
    <property type="term" value="C:polytene chromosome"/>
    <property type="evidence" value="ECO:0007669"/>
    <property type="project" value="TreeGrafter"/>
</dbReference>
<name>A0A2G8KLI0_STIJA</name>
<sequence>MRTRSNVPRTTDPLDWVEKKQDPPGTVVRFVSHEIGKGVFAEKNFNKGEFLFEYDGQLKPADDTVEDDQTFIFHFKCDGKNLYYSCVLTCVEVLIVTFANPLHILMNMLIGEKTWILCSIDATASKRNGRFANDEWRNPNAYVKKASLLEIPKLLIFARRNIITGEEIRFDYGQKDATWRYKVASEGMATSNEGSQNLIDQSEVQSALPEQKEEEEEYVPDLPQEEDEEDAASMFGAGHSEKKSRKRKFTVRHTWTPDELQEIHRYFSIYFKKQKTPGEAAIRRAMKKSQEDGGTLWQLPLTSIKSKVSWLRLQRK</sequence>
<gene>
    <name evidence="3" type="ORF">BSL78_14268</name>
</gene>
<evidence type="ECO:0000313" key="4">
    <source>
        <dbReference type="Proteomes" id="UP000230750"/>
    </source>
</evidence>